<proteinExistence type="predicted"/>
<dbReference type="Gene3D" id="1.10.3290.10">
    <property type="entry name" value="Fido-like domain"/>
    <property type="match status" value="1"/>
</dbReference>
<reference evidence="2 3" key="1">
    <citation type="journal article" date="2019" name="Syst. Appl. Microbiol.">
        <title>Polyphasic characterization of two novel Lactobacillus spp. isolated from blown salami packages: Description of Lactobacillus halodurans sp. nov. and Lactobacillus salsicarnum sp. nov.</title>
        <authorList>
            <person name="Schuster J.A."/>
            <person name="Klingl A."/>
            <person name="Vogel R.F."/>
            <person name="Ehrmann M.A."/>
        </authorList>
    </citation>
    <scope>NUCLEOTIDE SEQUENCE [LARGE SCALE GENOMIC DNA]</scope>
    <source>
        <strain evidence="2 3">TMW 1.2098</strain>
    </source>
</reference>
<accession>A0ABW9P617</accession>
<dbReference type="InterPro" id="IPR003812">
    <property type="entry name" value="Fido"/>
</dbReference>
<dbReference type="RefSeq" id="WP_153494210.1">
    <property type="nucleotide sequence ID" value="NZ_VDFN01000002.1"/>
</dbReference>
<dbReference type="PROSITE" id="PS51459">
    <property type="entry name" value="FIDO"/>
    <property type="match status" value="1"/>
</dbReference>
<dbReference type="Proteomes" id="UP000436655">
    <property type="component" value="Unassembled WGS sequence"/>
</dbReference>
<gene>
    <name evidence="2" type="ORF">FHL03_04310</name>
</gene>
<dbReference type="EMBL" id="VDFN01000002">
    <property type="protein sequence ID" value="MQS44706.1"/>
    <property type="molecule type" value="Genomic_DNA"/>
</dbReference>
<keyword evidence="3" id="KW-1185">Reference proteome</keyword>
<sequence length="350" mass="39567">MKKFDYDSLNDLIITPEMTQKIIQISEIRGKIEASDLQSHDSVLERLVEVAKIQSTDASNGIEGIHTSDTRLKQIMAKKTMPRNRSEEEISGYRDVLDLIHQQYAYIPISSGTILTLHKHLFSFTASNWGGKFKDINNQIVTTFKDGSEEIRFDPPAAFLTPNLIDDLCSEFNKAKQLDKFPSLILNGAFVFDFVSIHPFRDGNGRMSRLLTLLVLYPSNYGVGRYISLESLIEKIKSQYYQALKLSSDGWNNNKNDYGPFIDFFLSIVLQAYRELDSHLESTINKPKSVTMLIIDSLQNELKPMSKRDIMATIPQYGQSSIEHGLADLTTSGKIHKLGGGRSTKYVLVV</sequence>
<feature type="domain" description="Fido" evidence="1">
    <location>
        <begin position="109"/>
        <end position="267"/>
    </location>
</feature>
<dbReference type="InterPro" id="IPR040198">
    <property type="entry name" value="Fido_containing"/>
</dbReference>
<dbReference type="InterPro" id="IPR036597">
    <property type="entry name" value="Fido-like_dom_sf"/>
</dbReference>
<comment type="caution">
    <text evidence="2">The sequence shown here is derived from an EMBL/GenBank/DDBJ whole genome shotgun (WGS) entry which is preliminary data.</text>
</comment>
<name>A0ABW9P617_9LACO</name>
<dbReference type="SUPFAM" id="SSF140931">
    <property type="entry name" value="Fic-like"/>
    <property type="match status" value="1"/>
</dbReference>
<protein>
    <submittedName>
        <fullName evidence="2">Fic family protein</fullName>
    </submittedName>
</protein>
<evidence type="ECO:0000259" key="1">
    <source>
        <dbReference type="PROSITE" id="PS51459"/>
    </source>
</evidence>
<dbReference type="PANTHER" id="PTHR13504">
    <property type="entry name" value="FIDO DOMAIN-CONTAINING PROTEIN DDB_G0283145"/>
    <property type="match status" value="1"/>
</dbReference>
<dbReference type="Pfam" id="PF02661">
    <property type="entry name" value="Fic"/>
    <property type="match status" value="1"/>
</dbReference>
<organism evidence="2 3">
    <name type="scientific">Companilactobacillus mishanensis</name>
    <dbReference type="NCBI Taxonomy" id="2486008"/>
    <lineage>
        <taxon>Bacteria</taxon>
        <taxon>Bacillati</taxon>
        <taxon>Bacillota</taxon>
        <taxon>Bacilli</taxon>
        <taxon>Lactobacillales</taxon>
        <taxon>Lactobacillaceae</taxon>
        <taxon>Companilactobacillus</taxon>
    </lineage>
</organism>
<evidence type="ECO:0000313" key="2">
    <source>
        <dbReference type="EMBL" id="MQS44706.1"/>
    </source>
</evidence>
<evidence type="ECO:0000313" key="3">
    <source>
        <dbReference type="Proteomes" id="UP000436655"/>
    </source>
</evidence>
<dbReference type="PANTHER" id="PTHR13504:SF38">
    <property type="entry name" value="FIDO DOMAIN-CONTAINING PROTEIN"/>
    <property type="match status" value="1"/>
</dbReference>